<keyword evidence="4 11" id="KW-0285">Flavoprotein</keyword>
<gene>
    <name evidence="13" type="ORF">QS748_00975</name>
</gene>
<reference evidence="13 14" key="1">
    <citation type="journal article" date="2023" name="bioRxiv">
        <title>An intranuclear bacterial parasite of deep-sea mussels expresses apoptosis inhibitors acquired from its host.</title>
        <authorList>
            <person name="Gonzalez Porras M.A."/>
            <person name="Assie A."/>
            <person name="Tietjen M."/>
            <person name="Violette M."/>
            <person name="Kleiner M."/>
            <person name="Gruber-Vodicka H."/>
            <person name="Dubilier N."/>
            <person name="Leisch N."/>
        </authorList>
    </citation>
    <scope>NUCLEOTIDE SEQUENCE [LARGE SCALE GENOMIC DNA]</scope>
    <source>
        <strain evidence="13">IAP13</strain>
    </source>
</reference>
<keyword evidence="5 11" id="KW-0808">Transferase</keyword>
<evidence type="ECO:0000256" key="7">
    <source>
        <dbReference type="ARBA" id="ARBA00022827"/>
    </source>
</evidence>
<evidence type="ECO:0000256" key="2">
    <source>
        <dbReference type="ARBA" id="ARBA00011955"/>
    </source>
</evidence>
<organism evidence="13 14">
    <name type="scientific">Candidatus Endonucleibacter bathymodioli</name>
    <dbReference type="NCBI Taxonomy" id="539814"/>
    <lineage>
        <taxon>Bacteria</taxon>
        <taxon>Pseudomonadati</taxon>
        <taxon>Pseudomonadota</taxon>
        <taxon>Gammaproteobacteria</taxon>
        <taxon>Oceanospirillales</taxon>
        <taxon>Endozoicomonadaceae</taxon>
        <taxon>Candidatus Endonucleibacter</taxon>
    </lineage>
</organism>
<evidence type="ECO:0000256" key="3">
    <source>
        <dbReference type="ARBA" id="ARBA00016337"/>
    </source>
</evidence>
<protein>
    <recommendedName>
        <fullName evidence="3 11">FAD:protein FMN transferase</fullName>
        <ecNumber evidence="2 11">2.7.1.180</ecNumber>
    </recommendedName>
    <alternativeName>
        <fullName evidence="9 11">Flavin transferase</fullName>
    </alternativeName>
</protein>
<dbReference type="GO" id="GO:0016740">
    <property type="term" value="F:transferase activity"/>
    <property type="evidence" value="ECO:0007669"/>
    <property type="project" value="UniProtKB-UniRule"/>
</dbReference>
<dbReference type="AlphaFoldDB" id="A0AA90NRC0"/>
<comment type="cofactor">
    <cofactor evidence="12">
        <name>Mg(2+)</name>
        <dbReference type="ChEBI" id="CHEBI:18420"/>
    </cofactor>
    <cofactor evidence="12">
        <name>Mn(2+)</name>
        <dbReference type="ChEBI" id="CHEBI:29035"/>
    </cofactor>
    <text evidence="12">Magnesium. Can also use manganese.</text>
</comment>
<dbReference type="SUPFAM" id="SSF143631">
    <property type="entry name" value="ApbE-like"/>
    <property type="match status" value="1"/>
</dbReference>
<name>A0AA90NRC0_9GAMM</name>
<evidence type="ECO:0000256" key="4">
    <source>
        <dbReference type="ARBA" id="ARBA00022630"/>
    </source>
</evidence>
<evidence type="ECO:0000256" key="10">
    <source>
        <dbReference type="ARBA" id="ARBA00048540"/>
    </source>
</evidence>
<evidence type="ECO:0000256" key="5">
    <source>
        <dbReference type="ARBA" id="ARBA00022679"/>
    </source>
</evidence>
<dbReference type="PANTHER" id="PTHR30040:SF2">
    <property type="entry name" value="FAD:PROTEIN FMN TRANSFERASE"/>
    <property type="match status" value="1"/>
</dbReference>
<dbReference type="Proteomes" id="UP001178148">
    <property type="component" value="Unassembled WGS sequence"/>
</dbReference>
<evidence type="ECO:0000256" key="12">
    <source>
        <dbReference type="PIRSR" id="PIRSR006268-2"/>
    </source>
</evidence>
<evidence type="ECO:0000256" key="11">
    <source>
        <dbReference type="PIRNR" id="PIRNR006268"/>
    </source>
</evidence>
<dbReference type="EC" id="2.7.1.180" evidence="2 11"/>
<evidence type="ECO:0000313" key="13">
    <source>
        <dbReference type="EMBL" id="MDP0587842.1"/>
    </source>
</evidence>
<dbReference type="Gene3D" id="3.10.520.10">
    <property type="entry name" value="ApbE-like domains"/>
    <property type="match status" value="1"/>
</dbReference>
<dbReference type="InterPro" id="IPR003374">
    <property type="entry name" value="ApbE-like_sf"/>
</dbReference>
<accession>A0AA90NRC0</accession>
<comment type="catalytic activity">
    <reaction evidence="10 11">
        <text>L-threonyl-[protein] + FAD = FMN-L-threonyl-[protein] + AMP + H(+)</text>
        <dbReference type="Rhea" id="RHEA:36847"/>
        <dbReference type="Rhea" id="RHEA-COMP:11060"/>
        <dbReference type="Rhea" id="RHEA-COMP:11061"/>
        <dbReference type="ChEBI" id="CHEBI:15378"/>
        <dbReference type="ChEBI" id="CHEBI:30013"/>
        <dbReference type="ChEBI" id="CHEBI:57692"/>
        <dbReference type="ChEBI" id="CHEBI:74257"/>
        <dbReference type="ChEBI" id="CHEBI:456215"/>
        <dbReference type="EC" id="2.7.1.180"/>
    </reaction>
</comment>
<keyword evidence="8 11" id="KW-0460">Magnesium</keyword>
<dbReference type="GO" id="GO:0046872">
    <property type="term" value="F:metal ion binding"/>
    <property type="evidence" value="ECO:0007669"/>
    <property type="project" value="UniProtKB-UniRule"/>
</dbReference>
<keyword evidence="6 11" id="KW-0479">Metal-binding</keyword>
<evidence type="ECO:0000256" key="9">
    <source>
        <dbReference type="ARBA" id="ARBA00031306"/>
    </source>
</evidence>
<evidence type="ECO:0000256" key="6">
    <source>
        <dbReference type="ARBA" id="ARBA00022723"/>
    </source>
</evidence>
<evidence type="ECO:0000256" key="8">
    <source>
        <dbReference type="ARBA" id="ARBA00022842"/>
    </source>
</evidence>
<evidence type="ECO:0000313" key="14">
    <source>
        <dbReference type="Proteomes" id="UP001178148"/>
    </source>
</evidence>
<evidence type="ECO:0000256" key="1">
    <source>
        <dbReference type="ARBA" id="ARBA00008282"/>
    </source>
</evidence>
<keyword evidence="14" id="KW-1185">Reference proteome</keyword>
<comment type="similarity">
    <text evidence="1 11">Belongs to the ApbE family.</text>
</comment>
<feature type="binding site" evidence="12">
    <location>
        <position position="330"/>
    </location>
    <ligand>
        <name>Mg(2+)</name>
        <dbReference type="ChEBI" id="CHEBI:18420"/>
    </ligand>
</feature>
<dbReference type="EMBL" id="JASXSV010000001">
    <property type="protein sequence ID" value="MDP0587842.1"/>
    <property type="molecule type" value="Genomic_DNA"/>
</dbReference>
<feature type="binding site" evidence="12">
    <location>
        <position position="212"/>
    </location>
    <ligand>
        <name>Mg(2+)</name>
        <dbReference type="ChEBI" id="CHEBI:18420"/>
    </ligand>
</feature>
<dbReference type="PIRSF" id="PIRSF006268">
    <property type="entry name" value="ApbE"/>
    <property type="match status" value="1"/>
</dbReference>
<proteinExistence type="inferred from homology"/>
<keyword evidence="7 11" id="KW-0274">FAD</keyword>
<dbReference type="Pfam" id="PF02424">
    <property type="entry name" value="ApbE"/>
    <property type="match status" value="1"/>
</dbReference>
<dbReference type="InterPro" id="IPR024932">
    <property type="entry name" value="ApbE"/>
</dbReference>
<sequence>MRVKLGSCKRSLLLGALVLLGVFYMLATQPRMKQFEGKTMGTTYHVSYVGTFFFDSLDEISNRVHEVLNDVDWRMSTYREDSELMRFNRSPLTTAFKVSSDIVDLVKQSQRISAMSDGAYDVTVGPLVNLWGFGPNGHDSEENALGRLPEREIRDVKVSKLHEWMLKNYPAEVPSQEAIDQVRERVGYQYVVADSANSTLVRNKPVYVDLSSIAKGYGVDQVAQTLNDENIANFMIEVGGEVRVNGSKPDGSQWLIAIRGPDLARGHPPTIVTLDDKALATSGDYLNFFEVDGRRYAHTINPLTGYPEDSGLAEVAVISEKAAEADALATMFMVLGYKKGLYLANREGIAAYFTYRSEKGFDSVASNAFQSYLMN</sequence>
<comment type="caution">
    <text evidence="13">The sequence shown here is derived from an EMBL/GenBank/DDBJ whole genome shotgun (WGS) entry which is preliminary data.</text>
</comment>
<feature type="binding site" evidence="12">
    <location>
        <position position="326"/>
    </location>
    <ligand>
        <name>Mg(2+)</name>
        <dbReference type="ChEBI" id="CHEBI:18420"/>
    </ligand>
</feature>
<dbReference type="PANTHER" id="PTHR30040">
    <property type="entry name" value="THIAMINE BIOSYNTHESIS LIPOPROTEIN APBE"/>
    <property type="match status" value="1"/>
</dbReference>